<sequence>MKLGVYVINLDRSVDRWAVVHSKAGECGIDVIRMAATDGRELSQKDFRDVDWKGFARHGGRALLLGEYGCYRSHIGCLSIFLESDFDAALVMEDDIDIPADLVERTIAILEAVPNADVVKLFNHRSSGFLGIATSVFGDEMGRCLHGPQGSAACYVITSRGAAKVLPLLRIMSFPFDVALERGWHHGANVLSVRRNVVSLMNHSRNSQIGKRVDYNRAKFFGPKRLPTHLLRAAEYCRRVRYVLEIWESRWRRPSADSHRLDAPARSSAFARSQHHPTDA</sequence>
<evidence type="ECO:0000313" key="4">
    <source>
        <dbReference type="Proteomes" id="UP000199205"/>
    </source>
</evidence>
<feature type="domain" description="Glycosyl transferase family 25" evidence="2">
    <location>
        <begin position="5"/>
        <end position="177"/>
    </location>
</feature>
<protein>
    <submittedName>
        <fullName evidence="3">Glycosyl transferase, family 25</fullName>
    </submittedName>
</protein>
<evidence type="ECO:0000313" key="3">
    <source>
        <dbReference type="EMBL" id="SCB52859.1"/>
    </source>
</evidence>
<dbReference type="RefSeq" id="WP_092577658.1">
    <property type="nucleotide sequence ID" value="NZ_FMAF01000057.1"/>
</dbReference>
<accession>A0A1C3XKW2</accession>
<dbReference type="Proteomes" id="UP000199205">
    <property type="component" value="Unassembled WGS sequence"/>
</dbReference>
<feature type="region of interest" description="Disordered" evidence="1">
    <location>
        <begin position="258"/>
        <end position="280"/>
    </location>
</feature>
<reference evidence="3 4" key="1">
    <citation type="submission" date="2016-08" db="EMBL/GenBank/DDBJ databases">
        <authorList>
            <person name="Seilhamer J.J."/>
        </authorList>
    </citation>
    <scope>NUCLEOTIDE SEQUENCE [LARGE SCALE GENOMIC DNA]</scope>
    <source>
        <strain evidence="3 4">P1-7</strain>
    </source>
</reference>
<evidence type="ECO:0000259" key="2">
    <source>
        <dbReference type="Pfam" id="PF01755"/>
    </source>
</evidence>
<dbReference type="Pfam" id="PF01755">
    <property type="entry name" value="Glyco_transf_25"/>
    <property type="match status" value="1"/>
</dbReference>
<dbReference type="OrthoDB" id="259382at2"/>
<dbReference type="AlphaFoldDB" id="A0A1C3XKW2"/>
<gene>
    <name evidence="3" type="ORF">GA0061101_1576</name>
</gene>
<name>A0A1C3XKW2_9HYPH</name>
<dbReference type="GO" id="GO:0016740">
    <property type="term" value="F:transferase activity"/>
    <property type="evidence" value="ECO:0007669"/>
    <property type="project" value="UniProtKB-KW"/>
</dbReference>
<evidence type="ECO:0000256" key="1">
    <source>
        <dbReference type="SAM" id="MobiDB-lite"/>
    </source>
</evidence>
<dbReference type="CDD" id="cd06532">
    <property type="entry name" value="Glyco_transf_25"/>
    <property type="match status" value="1"/>
</dbReference>
<dbReference type="InterPro" id="IPR002654">
    <property type="entry name" value="Glyco_trans_25"/>
</dbReference>
<dbReference type="EMBL" id="FMAF01000057">
    <property type="protein sequence ID" value="SCB52859.1"/>
    <property type="molecule type" value="Genomic_DNA"/>
</dbReference>
<proteinExistence type="predicted"/>
<keyword evidence="3" id="KW-0808">Transferase</keyword>
<organism evidence="3 4">
    <name type="scientific">Rhizobium lusitanum</name>
    <dbReference type="NCBI Taxonomy" id="293958"/>
    <lineage>
        <taxon>Bacteria</taxon>
        <taxon>Pseudomonadati</taxon>
        <taxon>Pseudomonadota</taxon>
        <taxon>Alphaproteobacteria</taxon>
        <taxon>Hyphomicrobiales</taxon>
        <taxon>Rhizobiaceae</taxon>
        <taxon>Rhizobium/Agrobacterium group</taxon>
        <taxon>Rhizobium</taxon>
    </lineage>
</organism>